<proteinExistence type="predicted"/>
<comment type="subcellular location">
    <subcellularLocation>
        <location evidence="1">Cell outer membrane</location>
    </subcellularLocation>
</comment>
<organism evidence="3 4">
    <name type="scientific">Polynucleobacter arcticus</name>
    <dbReference type="NCBI Taxonomy" id="1743165"/>
    <lineage>
        <taxon>Bacteria</taxon>
        <taxon>Pseudomonadati</taxon>
        <taxon>Pseudomonadota</taxon>
        <taxon>Betaproteobacteria</taxon>
        <taxon>Burkholderiales</taxon>
        <taxon>Burkholderiaceae</taxon>
        <taxon>Polynucleobacter</taxon>
    </lineage>
</organism>
<evidence type="ECO:0000313" key="4">
    <source>
        <dbReference type="Proteomes" id="UP000501090"/>
    </source>
</evidence>
<feature type="signal peptide" evidence="2">
    <location>
        <begin position="1"/>
        <end position="22"/>
    </location>
</feature>
<reference evidence="3 4" key="1">
    <citation type="submission" date="2018-04" db="EMBL/GenBank/DDBJ databases">
        <title>Polynucleobacter sp. UK-Long2-W17 genome.</title>
        <authorList>
            <person name="Hahn M.W."/>
        </authorList>
    </citation>
    <scope>NUCLEOTIDE SEQUENCE [LARGE SCALE GENOMIC DNA]</scope>
    <source>
        <strain evidence="3 4">UK-Long2-W17</strain>
    </source>
</reference>
<gene>
    <name evidence="3" type="ORF">DN92_03230</name>
</gene>
<dbReference type="AlphaFoldDB" id="A0A6M9PVY9"/>
<accession>A0A6M9PVY9</accession>
<dbReference type="GO" id="GO:0009279">
    <property type="term" value="C:cell outer membrane"/>
    <property type="evidence" value="ECO:0007669"/>
    <property type="project" value="UniProtKB-SubCell"/>
</dbReference>
<dbReference type="InterPro" id="IPR011250">
    <property type="entry name" value="OMP/PagP_B-barrel"/>
</dbReference>
<name>A0A6M9PVY9_9BURK</name>
<sequence length="226" mass="24565">MLRIWFTPFFLLISVFCLPALAQGQDQIRSKFEGFYTDLGIGYRNINTSTTSVLTLNSSVIPSSVSSGGPGHTVAVMTTGYNFQVAQNYFIAIGANISPANGLTQELQIQALNKTTTVSGIKSLYNYGFFLSPGFKTEHGLVYLKVGKQTQVNNSNTGPNFNGNLLGLGYKQFIYGSIYFFGEASYSSYGAQTTSRSIVSSGRTFNASVTTTPQTNRFLVGLGYQF</sequence>
<evidence type="ECO:0000256" key="2">
    <source>
        <dbReference type="SAM" id="SignalP"/>
    </source>
</evidence>
<evidence type="ECO:0000256" key="1">
    <source>
        <dbReference type="ARBA" id="ARBA00004442"/>
    </source>
</evidence>
<keyword evidence="4" id="KW-1185">Reference proteome</keyword>
<dbReference type="KEGG" id="pard:DN92_03230"/>
<protein>
    <submittedName>
        <fullName evidence="3">Uncharacterized protein</fullName>
    </submittedName>
</protein>
<dbReference type="Proteomes" id="UP000501090">
    <property type="component" value="Chromosome"/>
</dbReference>
<dbReference type="EMBL" id="CP028940">
    <property type="protein sequence ID" value="QKM60133.1"/>
    <property type="molecule type" value="Genomic_DNA"/>
</dbReference>
<evidence type="ECO:0000313" key="3">
    <source>
        <dbReference type="EMBL" id="QKM60133.1"/>
    </source>
</evidence>
<feature type="chain" id="PRO_5026973741" evidence="2">
    <location>
        <begin position="23"/>
        <end position="226"/>
    </location>
</feature>
<dbReference type="SUPFAM" id="SSF56925">
    <property type="entry name" value="OMPA-like"/>
    <property type="match status" value="1"/>
</dbReference>
<keyword evidence="2" id="KW-0732">Signal</keyword>